<evidence type="ECO:0000256" key="1">
    <source>
        <dbReference type="ARBA" id="ARBA00001946"/>
    </source>
</evidence>
<dbReference type="GO" id="GO:0016787">
    <property type="term" value="F:hydrolase activity"/>
    <property type="evidence" value="ECO:0007669"/>
    <property type="project" value="UniProtKB-KW"/>
</dbReference>
<dbReference type="EC" id="3.6.1.55" evidence="12"/>
<evidence type="ECO:0000256" key="7">
    <source>
        <dbReference type="ARBA" id="ARBA00022801"/>
    </source>
</evidence>
<keyword evidence="5" id="KW-0479">Metal-binding</keyword>
<dbReference type="EMBL" id="JBDLBR010000001">
    <property type="protein sequence ID" value="MEN7536294.1"/>
    <property type="molecule type" value="Genomic_DNA"/>
</dbReference>
<comment type="catalytic activity">
    <reaction evidence="11">
        <text>8-oxo-GTP + H2O = 8-oxo-GMP + diphosphate + H(+)</text>
        <dbReference type="Rhea" id="RHEA:67616"/>
        <dbReference type="ChEBI" id="CHEBI:15377"/>
        <dbReference type="ChEBI" id="CHEBI:15378"/>
        <dbReference type="ChEBI" id="CHEBI:33019"/>
        <dbReference type="ChEBI" id="CHEBI:143553"/>
        <dbReference type="ChEBI" id="CHEBI:145694"/>
    </reaction>
</comment>
<dbReference type="Proteomes" id="UP001484535">
    <property type="component" value="Unassembled WGS sequence"/>
</dbReference>
<dbReference type="InterPro" id="IPR000086">
    <property type="entry name" value="NUDIX_hydrolase_dom"/>
</dbReference>
<evidence type="ECO:0000313" key="19">
    <source>
        <dbReference type="Proteomes" id="UP001484535"/>
    </source>
</evidence>
<dbReference type="Gene3D" id="3.90.79.10">
    <property type="entry name" value="Nucleoside Triphosphate Pyrophosphohydrolase"/>
    <property type="match status" value="1"/>
</dbReference>
<evidence type="ECO:0000256" key="15">
    <source>
        <dbReference type="ARBA" id="ARBA00041979"/>
    </source>
</evidence>
<evidence type="ECO:0000256" key="2">
    <source>
        <dbReference type="ARBA" id="ARBA00005582"/>
    </source>
</evidence>
<evidence type="ECO:0000256" key="16">
    <source>
        <dbReference type="ARBA" id="ARBA00042798"/>
    </source>
</evidence>
<comment type="similarity">
    <text evidence="2">Belongs to the Nudix hydrolase family.</text>
</comment>
<evidence type="ECO:0000313" key="18">
    <source>
        <dbReference type="EMBL" id="MEN7536294.1"/>
    </source>
</evidence>
<evidence type="ECO:0000256" key="14">
    <source>
        <dbReference type="ARBA" id="ARBA00041592"/>
    </source>
</evidence>
<dbReference type="InterPro" id="IPR020476">
    <property type="entry name" value="Nudix_hydrolase"/>
</dbReference>
<evidence type="ECO:0000256" key="9">
    <source>
        <dbReference type="ARBA" id="ARBA00023204"/>
    </source>
</evidence>
<dbReference type="PANTHER" id="PTHR47707:SF1">
    <property type="entry name" value="NUDIX HYDROLASE FAMILY PROTEIN"/>
    <property type="match status" value="1"/>
</dbReference>
<keyword evidence="9" id="KW-0234">DNA repair</keyword>
<gene>
    <name evidence="18" type="ORF">ABDJ38_03810</name>
</gene>
<keyword evidence="6" id="KW-0227">DNA damage</keyword>
<evidence type="ECO:0000256" key="12">
    <source>
        <dbReference type="ARBA" id="ARBA00038905"/>
    </source>
</evidence>
<feature type="domain" description="Nudix hydrolase" evidence="17">
    <location>
        <begin position="3"/>
        <end position="132"/>
    </location>
</feature>
<evidence type="ECO:0000256" key="5">
    <source>
        <dbReference type="ARBA" id="ARBA00022723"/>
    </source>
</evidence>
<keyword evidence="4" id="KW-0235">DNA replication</keyword>
<dbReference type="Pfam" id="PF00293">
    <property type="entry name" value="NUDIX"/>
    <property type="match status" value="1"/>
</dbReference>
<comment type="catalytic activity">
    <reaction evidence="10">
        <text>8-oxo-dGTP + H2O = 8-oxo-dGMP + diphosphate + H(+)</text>
        <dbReference type="Rhea" id="RHEA:31575"/>
        <dbReference type="ChEBI" id="CHEBI:15377"/>
        <dbReference type="ChEBI" id="CHEBI:15378"/>
        <dbReference type="ChEBI" id="CHEBI:33019"/>
        <dbReference type="ChEBI" id="CHEBI:63224"/>
        <dbReference type="ChEBI" id="CHEBI:77896"/>
        <dbReference type="EC" id="3.6.1.55"/>
    </reaction>
</comment>
<evidence type="ECO:0000256" key="8">
    <source>
        <dbReference type="ARBA" id="ARBA00022842"/>
    </source>
</evidence>
<protein>
    <recommendedName>
        <fullName evidence="13">8-oxo-dGTP diphosphatase</fullName>
        <ecNumber evidence="12">3.6.1.55</ecNumber>
    </recommendedName>
    <alternativeName>
        <fullName evidence="16">7,8-dihydro-8-oxoguanine-triphosphatase</fullName>
    </alternativeName>
    <alternativeName>
        <fullName evidence="15">Mutator protein MutT</fullName>
    </alternativeName>
    <alternativeName>
        <fullName evidence="14">dGTP pyrophosphohydrolase</fullName>
    </alternativeName>
</protein>
<evidence type="ECO:0000259" key="17">
    <source>
        <dbReference type="PROSITE" id="PS51462"/>
    </source>
</evidence>
<accession>A0ABV0CTU1</accession>
<dbReference type="InterPro" id="IPR015797">
    <property type="entry name" value="NUDIX_hydrolase-like_dom_sf"/>
</dbReference>
<name>A0ABV0CTU1_9SPHN</name>
<evidence type="ECO:0000256" key="6">
    <source>
        <dbReference type="ARBA" id="ARBA00022763"/>
    </source>
</evidence>
<dbReference type="PROSITE" id="PS51462">
    <property type="entry name" value="NUDIX"/>
    <property type="match status" value="1"/>
</dbReference>
<keyword evidence="19" id="KW-1185">Reference proteome</keyword>
<dbReference type="PANTHER" id="PTHR47707">
    <property type="entry name" value="8-OXO-DGTP DIPHOSPHATASE"/>
    <property type="match status" value="1"/>
</dbReference>
<dbReference type="RefSeq" id="WP_346783732.1">
    <property type="nucleotide sequence ID" value="NZ_JBDLBR010000001.1"/>
</dbReference>
<evidence type="ECO:0000256" key="13">
    <source>
        <dbReference type="ARBA" id="ARBA00040794"/>
    </source>
</evidence>
<proteinExistence type="inferred from homology"/>
<dbReference type="PRINTS" id="PR00502">
    <property type="entry name" value="NUDIXFAMILY"/>
</dbReference>
<comment type="cofactor">
    <cofactor evidence="1">
        <name>Mg(2+)</name>
        <dbReference type="ChEBI" id="CHEBI:18420"/>
    </cofactor>
</comment>
<keyword evidence="7 18" id="KW-0378">Hydrolase</keyword>
<evidence type="ECO:0000256" key="10">
    <source>
        <dbReference type="ARBA" id="ARBA00035861"/>
    </source>
</evidence>
<reference evidence="18 19" key="1">
    <citation type="submission" date="2024-05" db="EMBL/GenBank/DDBJ databases">
        <authorList>
            <person name="Park S."/>
        </authorList>
    </citation>
    <scope>NUCLEOTIDE SEQUENCE [LARGE SCALE GENOMIC DNA]</scope>
    <source>
        <strain evidence="18 19">DGU5</strain>
    </source>
</reference>
<organism evidence="18 19">
    <name type="scientific">Aurantiacibacter flavus</name>
    <dbReference type="NCBI Taxonomy" id="3145232"/>
    <lineage>
        <taxon>Bacteria</taxon>
        <taxon>Pseudomonadati</taxon>
        <taxon>Pseudomonadota</taxon>
        <taxon>Alphaproteobacteria</taxon>
        <taxon>Sphingomonadales</taxon>
        <taxon>Erythrobacteraceae</taxon>
        <taxon>Aurantiacibacter</taxon>
    </lineage>
</organism>
<dbReference type="CDD" id="cd03425">
    <property type="entry name" value="NUDIX_MutT_NudA_like"/>
    <property type="match status" value="1"/>
</dbReference>
<evidence type="ECO:0000256" key="3">
    <source>
        <dbReference type="ARBA" id="ARBA00022457"/>
    </source>
</evidence>
<evidence type="ECO:0000256" key="11">
    <source>
        <dbReference type="ARBA" id="ARBA00036904"/>
    </source>
</evidence>
<keyword evidence="3" id="KW-0515">Mutator protein</keyword>
<dbReference type="InterPro" id="IPR047127">
    <property type="entry name" value="MutT-like"/>
</dbReference>
<dbReference type="SUPFAM" id="SSF55811">
    <property type="entry name" value="Nudix"/>
    <property type="match status" value="1"/>
</dbReference>
<sequence length="132" mass="14669">MPVWMPVVAIALVDAEGRVLLQQRPARKHHGGLWEFPGGKIDAGETPRDALAREIAEELAIQVKPCDCAALLLAEEAREGQPPVVLMLYRATCWRGSPDGREGQTWGWFTREEARGLALAPMDRELVERISD</sequence>
<keyword evidence="8" id="KW-0460">Magnesium</keyword>
<evidence type="ECO:0000256" key="4">
    <source>
        <dbReference type="ARBA" id="ARBA00022705"/>
    </source>
</evidence>
<comment type="caution">
    <text evidence="18">The sequence shown here is derived from an EMBL/GenBank/DDBJ whole genome shotgun (WGS) entry which is preliminary data.</text>
</comment>